<dbReference type="GeneID" id="37015059"/>
<feature type="compositionally biased region" description="Basic and acidic residues" evidence="1">
    <location>
        <begin position="109"/>
        <end position="119"/>
    </location>
</feature>
<dbReference type="PANTHER" id="PTHR36986">
    <property type="entry name" value="UPF0643 PROTEIN PB2B2.08"/>
    <property type="match status" value="1"/>
</dbReference>
<keyword evidence="3" id="KW-1185">Reference proteome</keyword>
<gene>
    <name evidence="2" type="ORF">BCV69DRAFT_285241</name>
</gene>
<feature type="compositionally biased region" description="Basic residues" evidence="1">
    <location>
        <begin position="85"/>
        <end position="96"/>
    </location>
</feature>
<name>A0A316TY94_9BASI</name>
<dbReference type="AlphaFoldDB" id="A0A316TY94"/>
<dbReference type="OrthoDB" id="2140489at2759"/>
<protein>
    <submittedName>
        <fullName evidence="2">Uncharacterized protein</fullName>
    </submittedName>
</protein>
<sequence>MITTHFWQSGQPDRFCRPAGSESFRQVLARKGGDTHFQLASNAMAPSSSRLTIATAPAAHGSHNHNHNGPSLPVSSIENEEVPRHTARSTRRGRSPTRRHLWAYSPERAHAEVQEERRQSITSRFAPDVQPASYPETVPPQTANEIPVSSLSLDSPISALSSSSTLTTTQYEAPPVTNTSLPILSRPPAALASHTSLELRAWQAGEAFDGELSYLRAASITSDTQTTGAGPAAFAQVLYTRSHLPELDLQSRYLWHALHYFRVQDNDYAKGYAERAGKAPRFDSAVGVCPFLAATSSSSSSAPHSTRDPNSSAAIIFKTFNWSSLRLPLSLQHEWYGVTFRSIRRAASASLSLYQADRLSHEEAVSSGGLILYWYGQPDAETGENLATCIWTSREEAREASRLPMHKAARDLAVEAYETFELERYRVVKREGESGIRIEPWN</sequence>
<evidence type="ECO:0000313" key="3">
    <source>
        <dbReference type="Proteomes" id="UP000245942"/>
    </source>
</evidence>
<dbReference type="RefSeq" id="XP_025345426.1">
    <property type="nucleotide sequence ID" value="XM_025493325.1"/>
</dbReference>
<evidence type="ECO:0000313" key="2">
    <source>
        <dbReference type="EMBL" id="PWN18266.1"/>
    </source>
</evidence>
<feature type="compositionally biased region" description="Low complexity" evidence="1">
    <location>
        <begin position="59"/>
        <end position="71"/>
    </location>
</feature>
<dbReference type="Proteomes" id="UP000245942">
    <property type="component" value="Unassembled WGS sequence"/>
</dbReference>
<reference evidence="2 3" key="1">
    <citation type="journal article" date="2018" name="Mol. Biol. Evol.">
        <title>Broad Genomic Sampling Reveals a Smut Pathogenic Ancestry of the Fungal Clade Ustilaginomycotina.</title>
        <authorList>
            <person name="Kijpornyongpan T."/>
            <person name="Mondo S.J."/>
            <person name="Barry K."/>
            <person name="Sandor L."/>
            <person name="Lee J."/>
            <person name="Lipzen A."/>
            <person name="Pangilinan J."/>
            <person name="LaButti K."/>
            <person name="Hainaut M."/>
            <person name="Henrissat B."/>
            <person name="Grigoriev I.V."/>
            <person name="Spatafora J.W."/>
            <person name="Aime M.C."/>
        </authorList>
    </citation>
    <scope>NUCLEOTIDE SEQUENCE [LARGE SCALE GENOMIC DNA]</scope>
    <source>
        <strain evidence="2 3">MCA 4718</strain>
    </source>
</reference>
<evidence type="ECO:0000256" key="1">
    <source>
        <dbReference type="SAM" id="MobiDB-lite"/>
    </source>
</evidence>
<feature type="region of interest" description="Disordered" evidence="1">
    <location>
        <begin position="109"/>
        <end position="147"/>
    </location>
</feature>
<accession>A0A316TY94</accession>
<dbReference type="PANTHER" id="PTHR36986:SF1">
    <property type="entry name" value="UPF0643 PROTEIN PB2B2.08"/>
    <property type="match status" value="1"/>
</dbReference>
<organism evidence="2 3">
    <name type="scientific">Pseudomicrostroma glucosiphilum</name>
    <dbReference type="NCBI Taxonomy" id="1684307"/>
    <lineage>
        <taxon>Eukaryota</taxon>
        <taxon>Fungi</taxon>
        <taxon>Dikarya</taxon>
        <taxon>Basidiomycota</taxon>
        <taxon>Ustilaginomycotina</taxon>
        <taxon>Exobasidiomycetes</taxon>
        <taxon>Microstromatales</taxon>
        <taxon>Microstromatales incertae sedis</taxon>
        <taxon>Pseudomicrostroma</taxon>
    </lineage>
</organism>
<dbReference type="EMBL" id="KZ819337">
    <property type="protein sequence ID" value="PWN18266.1"/>
    <property type="molecule type" value="Genomic_DNA"/>
</dbReference>
<proteinExistence type="predicted"/>
<feature type="region of interest" description="Disordered" evidence="1">
    <location>
        <begin position="59"/>
        <end position="96"/>
    </location>
</feature>